<dbReference type="GO" id="GO:0005524">
    <property type="term" value="F:ATP binding"/>
    <property type="evidence" value="ECO:0007669"/>
    <property type="project" value="UniProtKB-UniRule"/>
</dbReference>
<dbReference type="PANTHER" id="PTHR11361:SF34">
    <property type="entry name" value="DNA MISMATCH REPAIR PROTEIN MSH1, MITOCHONDRIAL"/>
    <property type="match status" value="1"/>
</dbReference>
<dbReference type="FunFam" id="3.40.50.300:FF:000283">
    <property type="entry name" value="DNA mismatch repair protein MutS"/>
    <property type="match status" value="1"/>
</dbReference>
<dbReference type="Gene3D" id="3.30.420.110">
    <property type="entry name" value="MutS, connector domain"/>
    <property type="match status" value="1"/>
</dbReference>
<keyword evidence="4 9" id="KW-0227">DNA damage</keyword>
<dbReference type="SMART" id="SM00533">
    <property type="entry name" value="MUTSd"/>
    <property type="match status" value="1"/>
</dbReference>
<evidence type="ECO:0000256" key="10">
    <source>
        <dbReference type="RuleBase" id="RU003756"/>
    </source>
</evidence>
<dbReference type="PANTHER" id="PTHR11361">
    <property type="entry name" value="DNA MISMATCH REPAIR PROTEIN MUTS FAMILY MEMBER"/>
    <property type="match status" value="1"/>
</dbReference>
<dbReference type="SUPFAM" id="SSF55271">
    <property type="entry name" value="DNA repair protein MutS, domain I"/>
    <property type="match status" value="1"/>
</dbReference>
<dbReference type="SUPFAM" id="SSF53150">
    <property type="entry name" value="DNA repair protein MutS, domain II"/>
    <property type="match status" value="1"/>
</dbReference>
<organism evidence="12 13">
    <name type="scientific">Pontibacterium sinense</name>
    <dbReference type="NCBI Taxonomy" id="2781979"/>
    <lineage>
        <taxon>Bacteria</taxon>
        <taxon>Pseudomonadati</taxon>
        <taxon>Pseudomonadota</taxon>
        <taxon>Gammaproteobacteria</taxon>
        <taxon>Oceanospirillales</taxon>
        <taxon>Oceanospirillaceae</taxon>
        <taxon>Pontibacterium</taxon>
    </lineage>
</organism>
<evidence type="ECO:0000256" key="3">
    <source>
        <dbReference type="ARBA" id="ARBA00022741"/>
    </source>
</evidence>
<keyword evidence="5 9" id="KW-0067">ATP-binding</keyword>
<protein>
    <recommendedName>
        <fullName evidence="2 9">DNA mismatch repair protein MutS</fullName>
    </recommendedName>
</protein>
<comment type="similarity">
    <text evidence="1 9 10">Belongs to the DNA mismatch repair MutS family.</text>
</comment>
<evidence type="ECO:0000256" key="9">
    <source>
        <dbReference type="HAMAP-Rule" id="MF_00096"/>
    </source>
</evidence>
<dbReference type="Proteomes" id="UP000640333">
    <property type="component" value="Unassembled WGS sequence"/>
</dbReference>
<dbReference type="SMART" id="SM00534">
    <property type="entry name" value="MUTSac"/>
    <property type="match status" value="1"/>
</dbReference>
<evidence type="ECO:0000256" key="6">
    <source>
        <dbReference type="ARBA" id="ARBA00023125"/>
    </source>
</evidence>
<evidence type="ECO:0000256" key="7">
    <source>
        <dbReference type="ARBA" id="ARBA00023204"/>
    </source>
</evidence>
<evidence type="ECO:0000259" key="11">
    <source>
        <dbReference type="PROSITE" id="PS00486"/>
    </source>
</evidence>
<feature type="binding site" evidence="9">
    <location>
        <begin position="617"/>
        <end position="624"/>
    </location>
    <ligand>
        <name>ATP</name>
        <dbReference type="ChEBI" id="CHEBI:30616"/>
    </ligand>
</feature>
<dbReference type="InterPro" id="IPR016151">
    <property type="entry name" value="DNA_mismatch_repair_MutS_N"/>
</dbReference>
<dbReference type="EMBL" id="JADEYS010000001">
    <property type="protein sequence ID" value="MBE9396071.1"/>
    <property type="molecule type" value="Genomic_DNA"/>
</dbReference>
<comment type="caution">
    <text evidence="12">The sequence shown here is derived from an EMBL/GenBank/DDBJ whole genome shotgun (WGS) entry which is preliminary data.</text>
</comment>
<evidence type="ECO:0000313" key="12">
    <source>
        <dbReference type="EMBL" id="MBE9396071.1"/>
    </source>
</evidence>
<comment type="function">
    <text evidence="8 9">This protein is involved in the repair of mismatches in DNA. It is possible that it carries out the mismatch recognition step. This protein has a weak ATPase activity.</text>
</comment>
<dbReference type="InterPro" id="IPR017261">
    <property type="entry name" value="DNA_mismatch_repair_MutS/MSH"/>
</dbReference>
<evidence type="ECO:0000256" key="2">
    <source>
        <dbReference type="ARBA" id="ARBA00021982"/>
    </source>
</evidence>
<dbReference type="Pfam" id="PF05192">
    <property type="entry name" value="MutS_III"/>
    <property type="match status" value="1"/>
</dbReference>
<dbReference type="GO" id="GO:0003684">
    <property type="term" value="F:damaged DNA binding"/>
    <property type="evidence" value="ECO:0007669"/>
    <property type="project" value="UniProtKB-UniRule"/>
</dbReference>
<proteinExistence type="inferred from homology"/>
<dbReference type="Pfam" id="PF05188">
    <property type="entry name" value="MutS_II"/>
    <property type="match status" value="1"/>
</dbReference>
<dbReference type="InterPro" id="IPR007860">
    <property type="entry name" value="DNA_mmatch_repair_MutS_con_dom"/>
</dbReference>
<dbReference type="Gene3D" id="6.10.140.430">
    <property type="match status" value="1"/>
</dbReference>
<keyword evidence="6 9" id="KW-0238">DNA-binding</keyword>
<dbReference type="AlphaFoldDB" id="A0A8J7K5V5"/>
<dbReference type="InterPro" id="IPR007695">
    <property type="entry name" value="DNA_mismatch_repair_MutS-lik_N"/>
</dbReference>
<evidence type="ECO:0000256" key="8">
    <source>
        <dbReference type="ARBA" id="ARBA00024647"/>
    </source>
</evidence>
<dbReference type="Pfam" id="PF00488">
    <property type="entry name" value="MutS_V"/>
    <property type="match status" value="1"/>
</dbReference>
<dbReference type="InterPro" id="IPR007861">
    <property type="entry name" value="DNA_mismatch_repair_MutS_clamp"/>
</dbReference>
<dbReference type="HAMAP" id="MF_00096">
    <property type="entry name" value="MutS"/>
    <property type="match status" value="1"/>
</dbReference>
<dbReference type="GO" id="GO:0140664">
    <property type="term" value="F:ATP-dependent DNA damage sensor activity"/>
    <property type="evidence" value="ECO:0007669"/>
    <property type="project" value="InterPro"/>
</dbReference>
<evidence type="ECO:0000256" key="5">
    <source>
        <dbReference type="ARBA" id="ARBA00022840"/>
    </source>
</evidence>
<keyword evidence="7 9" id="KW-0234">DNA repair</keyword>
<evidence type="ECO:0000256" key="4">
    <source>
        <dbReference type="ARBA" id="ARBA00022763"/>
    </source>
</evidence>
<dbReference type="FunFam" id="1.10.1420.10:FF:000002">
    <property type="entry name" value="DNA mismatch repair protein MutS"/>
    <property type="match status" value="1"/>
</dbReference>
<dbReference type="Gene3D" id="3.40.50.300">
    <property type="entry name" value="P-loop containing nucleotide triphosphate hydrolases"/>
    <property type="match status" value="1"/>
</dbReference>
<dbReference type="Pfam" id="PF01624">
    <property type="entry name" value="MutS_I"/>
    <property type="match status" value="1"/>
</dbReference>
<dbReference type="GO" id="GO:0006298">
    <property type="term" value="P:mismatch repair"/>
    <property type="evidence" value="ECO:0007669"/>
    <property type="project" value="UniProtKB-UniRule"/>
</dbReference>
<dbReference type="Pfam" id="PF05190">
    <property type="entry name" value="MutS_IV"/>
    <property type="match status" value="1"/>
</dbReference>
<dbReference type="InterPro" id="IPR045076">
    <property type="entry name" value="MutS"/>
</dbReference>
<sequence length="863" mass="95423">MTSQSPAFKNHTPMMQQYLRIKSQHPDQLVFYRMGDFYELFFDDAKKAAQLLDISLTARGKSAGEPIPMAGIPYHAAEGYVAKIVRAGESVVICEQIGDPATSKGPVERAVARIVTPGTISDEALLDEQSDNLLIAVHNMEEHYGIAIVDISSGRFSLLEVEGEEPLLSEIERLRPSEILFSEEGSLALVLAGKRGLRPQAPWHFEAETAQLLLCKQFNVQDLGGFGCDHLQLAVSAAGCLLQYAKDTQRTELPHIRRIQVETRSDSVVLDAATRKNLELDVNLSGGKENTLASVLDRCKTPMGSRLLRRWLNRPLRNRSVLLARQDVIRWQREQYRFETLQGLLKHIGDLERILARIALRSARPRDLERLKNSLAILPELQTLLQNTDSARSLELAALISEFPVLADLLGKAVIENPPVIVRDGGVIAGGYDEELDELRGLSENAGNYLVDLETRERERTGISTLKVGYNRVHGYFIEIGRASSDKAPAEYIRRQTLKNAERFITPELKEFEDKALSAKSRALTREKALYEALIETVAEQLPALQDSAAALSELDVLSNLAERSDTLNYCAPVLTEESQLNITGGRHPVVESVLDEPFVANQLELDHARHMLIITGPNMGGKSTYMRQAALITLLAHIGSYVPADSATIGIVDRIFTRMGSSDDLAGGRSTFMVEMTETANILHNATERSLVLMDEVGRGTSTFDGLSLAWSCAEYLAQSVKAFTLFATHYFELTTLPEQLTGVHNVHLTAVEHNDHIVFMHEVQEGPASQSYGLQVAQLAGVPQHVIQYAREKLIMLEQDASNELQTVGTVAVQSASSPQQSDMFSSAPHPAIKQLEKVSADDLTPRQALELIYQLKSTIS</sequence>
<dbReference type="InterPro" id="IPR005748">
    <property type="entry name" value="DNA_mismatch_repair_MutS"/>
</dbReference>
<dbReference type="SUPFAM" id="SSF48334">
    <property type="entry name" value="DNA repair protein MutS, domain III"/>
    <property type="match status" value="1"/>
</dbReference>
<gene>
    <name evidence="9 12" type="primary">mutS</name>
    <name evidence="12" type="ORF">IOQ59_02215</name>
</gene>
<dbReference type="InterPro" id="IPR036678">
    <property type="entry name" value="MutS_con_dom_sf"/>
</dbReference>
<keyword evidence="3 9" id="KW-0547">Nucleotide-binding</keyword>
<dbReference type="GO" id="GO:0005829">
    <property type="term" value="C:cytosol"/>
    <property type="evidence" value="ECO:0007669"/>
    <property type="project" value="TreeGrafter"/>
</dbReference>
<dbReference type="NCBIfam" id="NF003810">
    <property type="entry name" value="PRK05399.1"/>
    <property type="match status" value="1"/>
</dbReference>
<dbReference type="InterPro" id="IPR000432">
    <property type="entry name" value="DNA_mismatch_repair_MutS_C"/>
</dbReference>
<keyword evidence="13" id="KW-1185">Reference proteome</keyword>
<dbReference type="Gene3D" id="3.40.1170.10">
    <property type="entry name" value="DNA repair protein MutS, domain I"/>
    <property type="match status" value="1"/>
</dbReference>
<dbReference type="InterPro" id="IPR007696">
    <property type="entry name" value="DNA_mismatch_repair_MutS_core"/>
</dbReference>
<evidence type="ECO:0000313" key="13">
    <source>
        <dbReference type="Proteomes" id="UP000640333"/>
    </source>
</evidence>
<evidence type="ECO:0000256" key="1">
    <source>
        <dbReference type="ARBA" id="ARBA00006271"/>
    </source>
</evidence>
<dbReference type="SUPFAM" id="SSF52540">
    <property type="entry name" value="P-loop containing nucleoside triphosphate hydrolases"/>
    <property type="match status" value="1"/>
</dbReference>
<name>A0A8J7K5V5_9GAMM</name>
<feature type="domain" description="DNA mismatch repair proteins mutS family" evidence="11">
    <location>
        <begin position="691"/>
        <end position="707"/>
    </location>
</feature>
<dbReference type="NCBIfam" id="TIGR01070">
    <property type="entry name" value="mutS1"/>
    <property type="match status" value="1"/>
</dbReference>
<dbReference type="FunFam" id="3.40.1170.10:FF:000001">
    <property type="entry name" value="DNA mismatch repair protein MutS"/>
    <property type="match status" value="1"/>
</dbReference>
<dbReference type="PROSITE" id="PS00486">
    <property type="entry name" value="DNA_MISMATCH_REPAIR_2"/>
    <property type="match status" value="1"/>
</dbReference>
<accession>A0A8J7K5V5</accession>
<dbReference type="GO" id="GO:0030983">
    <property type="term" value="F:mismatched DNA binding"/>
    <property type="evidence" value="ECO:0007669"/>
    <property type="project" value="InterPro"/>
</dbReference>
<dbReference type="InterPro" id="IPR027417">
    <property type="entry name" value="P-loop_NTPase"/>
</dbReference>
<dbReference type="CDD" id="cd03284">
    <property type="entry name" value="ABC_MutS1"/>
    <property type="match status" value="1"/>
</dbReference>
<dbReference type="PIRSF" id="PIRSF037677">
    <property type="entry name" value="DNA_mis_repair_Msh6"/>
    <property type="match status" value="1"/>
</dbReference>
<dbReference type="InterPro" id="IPR036187">
    <property type="entry name" value="DNA_mismatch_repair_MutS_sf"/>
</dbReference>
<reference evidence="12" key="1">
    <citation type="submission" date="2020-10" db="EMBL/GenBank/DDBJ databases">
        <title>Bacterium isolated from coastal waters sediment.</title>
        <authorList>
            <person name="Chen R.-J."/>
            <person name="Lu D.-C."/>
            <person name="Zhu K.-L."/>
            <person name="Du Z.-J."/>
        </authorList>
    </citation>
    <scope>NUCLEOTIDE SEQUENCE</scope>
    <source>
        <strain evidence="12">N1Y112</strain>
    </source>
</reference>
<dbReference type="Gene3D" id="1.10.1420.10">
    <property type="match status" value="2"/>
</dbReference>